<accession>A0A453DMF0</accession>
<reference evidence="5" key="2">
    <citation type="journal article" date="2017" name="Nat. Plants">
        <title>The Aegilops tauschii genome reveals multiple impacts of transposons.</title>
        <authorList>
            <person name="Zhao G."/>
            <person name="Zou C."/>
            <person name="Li K."/>
            <person name="Wang K."/>
            <person name="Li T."/>
            <person name="Gao L."/>
            <person name="Zhang X."/>
            <person name="Wang H."/>
            <person name="Yang Z."/>
            <person name="Liu X."/>
            <person name="Jiang W."/>
            <person name="Mao L."/>
            <person name="Kong X."/>
            <person name="Jiao Y."/>
            <person name="Jia J."/>
        </authorList>
    </citation>
    <scope>NUCLEOTIDE SEQUENCE [LARGE SCALE GENOMIC DNA]</scope>
    <source>
        <strain evidence="5">cv. AL8/78</strain>
    </source>
</reference>
<organism evidence="4 5">
    <name type="scientific">Aegilops tauschii subsp. strangulata</name>
    <name type="common">Goatgrass</name>
    <dbReference type="NCBI Taxonomy" id="200361"/>
    <lineage>
        <taxon>Eukaryota</taxon>
        <taxon>Viridiplantae</taxon>
        <taxon>Streptophyta</taxon>
        <taxon>Embryophyta</taxon>
        <taxon>Tracheophyta</taxon>
        <taxon>Spermatophyta</taxon>
        <taxon>Magnoliopsida</taxon>
        <taxon>Liliopsida</taxon>
        <taxon>Poales</taxon>
        <taxon>Poaceae</taxon>
        <taxon>BOP clade</taxon>
        <taxon>Pooideae</taxon>
        <taxon>Triticodae</taxon>
        <taxon>Triticeae</taxon>
        <taxon>Triticinae</taxon>
        <taxon>Aegilops</taxon>
    </lineage>
</organism>
<evidence type="ECO:0000313" key="4">
    <source>
        <dbReference type="EnsemblPlants" id="AET2Gv21306600.3"/>
    </source>
</evidence>
<name>A0A453DMF0_AEGTS</name>
<evidence type="ECO:0000256" key="1">
    <source>
        <dbReference type="ARBA" id="ARBA00009861"/>
    </source>
</evidence>
<dbReference type="Pfam" id="PF02458">
    <property type="entry name" value="Transferase"/>
    <property type="match status" value="2"/>
</dbReference>
<dbReference type="AlphaFoldDB" id="A0A453DMF0"/>
<keyword evidence="3" id="KW-0012">Acyltransferase</keyword>
<dbReference type="PANTHER" id="PTHR31642:SF200">
    <property type="entry name" value="GENOME ASSEMBLY, CHROMOSOME: II"/>
    <property type="match status" value="1"/>
</dbReference>
<dbReference type="Gene3D" id="3.30.559.10">
    <property type="entry name" value="Chloramphenicol acetyltransferase-like domain"/>
    <property type="match status" value="2"/>
</dbReference>
<evidence type="ECO:0000256" key="3">
    <source>
        <dbReference type="ARBA" id="ARBA00023315"/>
    </source>
</evidence>
<reference evidence="4" key="4">
    <citation type="submission" date="2019-03" db="UniProtKB">
        <authorList>
            <consortium name="EnsemblPlants"/>
        </authorList>
    </citation>
    <scope>IDENTIFICATION</scope>
</reference>
<reference evidence="5" key="1">
    <citation type="journal article" date="2014" name="Science">
        <title>Ancient hybridizations among the ancestral genomes of bread wheat.</title>
        <authorList>
            <consortium name="International Wheat Genome Sequencing Consortium,"/>
            <person name="Marcussen T."/>
            <person name="Sandve S.R."/>
            <person name="Heier L."/>
            <person name="Spannagl M."/>
            <person name="Pfeifer M."/>
            <person name="Jakobsen K.S."/>
            <person name="Wulff B.B."/>
            <person name="Steuernagel B."/>
            <person name="Mayer K.F."/>
            <person name="Olsen O.A."/>
        </authorList>
    </citation>
    <scope>NUCLEOTIDE SEQUENCE [LARGE SCALE GENOMIC DNA]</scope>
    <source>
        <strain evidence="5">cv. AL8/78</strain>
    </source>
</reference>
<comment type="similarity">
    <text evidence="1">Belongs to the plant acyltransferase family.</text>
</comment>
<dbReference type="GO" id="GO:0016747">
    <property type="term" value="F:acyltransferase activity, transferring groups other than amino-acyl groups"/>
    <property type="evidence" value="ECO:0007669"/>
    <property type="project" value="UniProtKB-ARBA"/>
</dbReference>
<keyword evidence="2" id="KW-0808">Transferase</keyword>
<evidence type="ECO:0000313" key="5">
    <source>
        <dbReference type="Proteomes" id="UP000015105"/>
    </source>
</evidence>
<dbReference type="InterPro" id="IPR023213">
    <property type="entry name" value="CAT-like_dom_sf"/>
</dbReference>
<dbReference type="InterPro" id="IPR050317">
    <property type="entry name" value="Plant_Fungal_Acyltransferase"/>
</dbReference>
<reference evidence="4" key="3">
    <citation type="journal article" date="2017" name="Nature">
        <title>Genome sequence of the progenitor of the wheat D genome Aegilops tauschii.</title>
        <authorList>
            <person name="Luo M.C."/>
            <person name="Gu Y.Q."/>
            <person name="Puiu D."/>
            <person name="Wang H."/>
            <person name="Twardziok S.O."/>
            <person name="Deal K.R."/>
            <person name="Huo N."/>
            <person name="Zhu T."/>
            <person name="Wang L."/>
            <person name="Wang Y."/>
            <person name="McGuire P.E."/>
            <person name="Liu S."/>
            <person name="Long H."/>
            <person name="Ramasamy R.K."/>
            <person name="Rodriguez J.C."/>
            <person name="Van S.L."/>
            <person name="Yuan L."/>
            <person name="Wang Z."/>
            <person name="Xia Z."/>
            <person name="Xiao L."/>
            <person name="Anderson O.D."/>
            <person name="Ouyang S."/>
            <person name="Liang Y."/>
            <person name="Zimin A.V."/>
            <person name="Pertea G."/>
            <person name="Qi P."/>
            <person name="Bennetzen J.L."/>
            <person name="Dai X."/>
            <person name="Dawson M.W."/>
            <person name="Muller H.G."/>
            <person name="Kugler K."/>
            <person name="Rivarola-Duarte L."/>
            <person name="Spannagl M."/>
            <person name="Mayer K.F.X."/>
            <person name="Lu F.H."/>
            <person name="Bevan M.W."/>
            <person name="Leroy P."/>
            <person name="Li P."/>
            <person name="You F.M."/>
            <person name="Sun Q."/>
            <person name="Liu Z."/>
            <person name="Lyons E."/>
            <person name="Wicker T."/>
            <person name="Salzberg S.L."/>
            <person name="Devos K.M."/>
            <person name="Dvorak J."/>
        </authorList>
    </citation>
    <scope>NUCLEOTIDE SEQUENCE [LARGE SCALE GENOMIC DNA]</scope>
    <source>
        <strain evidence="4">cv. AL8/78</strain>
    </source>
</reference>
<protein>
    <submittedName>
        <fullName evidence="4">Uncharacterized protein</fullName>
    </submittedName>
</protein>
<proteinExistence type="inferred from homology"/>
<sequence>QQQQSTMLRPVYRVPHPLAGDKVQLTIFDRAAIDTYVPMVLAYLAPAPSNEALKEGLLRAIALYPHLLGRFAVDGHGRRFLHLNNEGVLVIEADVPADLADVLATGGMTTDVAGFYPTVPEESVGAALLQVKLSRYRCGGLLLGVICHHHIADGMAASTFYAATPKPVFDHRSIEFRGSSISQSHALVPMDKIKNIAVHFPVEFIAELKSRVDAPCSTFQCLLAHVWKKITSARGLNPQEFTQVRVGVNCRGRASPPVPMDFFGNMVLWAFPRLQVRDVLGLSYGCVVGAIRDAVARIDDEYIQSYVDFGGVADANGEQLAATSSFGAMLCPDIEAESWLGFRFHQLDFGTGQPSAFLPPGLPVEGL</sequence>
<dbReference type="PANTHER" id="PTHR31642">
    <property type="entry name" value="TRICHOTHECENE 3-O-ACETYLTRANSFERASE"/>
    <property type="match status" value="1"/>
</dbReference>
<dbReference type="Gramene" id="AET2Gv21306600.3">
    <property type="protein sequence ID" value="AET2Gv21306600.3"/>
    <property type="gene ID" value="AET2Gv21306600"/>
</dbReference>
<keyword evidence="5" id="KW-1185">Reference proteome</keyword>
<dbReference type="Proteomes" id="UP000015105">
    <property type="component" value="Chromosome 2D"/>
</dbReference>
<evidence type="ECO:0000256" key="2">
    <source>
        <dbReference type="ARBA" id="ARBA00022679"/>
    </source>
</evidence>
<dbReference type="EnsemblPlants" id="AET2Gv21306600.3">
    <property type="protein sequence ID" value="AET2Gv21306600.3"/>
    <property type="gene ID" value="AET2Gv21306600"/>
</dbReference>
<reference evidence="4" key="5">
    <citation type="journal article" date="2021" name="G3 (Bethesda)">
        <title>Aegilops tauschii genome assembly Aet v5.0 features greater sequence contiguity and improved annotation.</title>
        <authorList>
            <person name="Wang L."/>
            <person name="Zhu T."/>
            <person name="Rodriguez J.C."/>
            <person name="Deal K.R."/>
            <person name="Dubcovsky J."/>
            <person name="McGuire P.E."/>
            <person name="Lux T."/>
            <person name="Spannagl M."/>
            <person name="Mayer K.F.X."/>
            <person name="Baldrich P."/>
            <person name="Meyers B.C."/>
            <person name="Huo N."/>
            <person name="Gu Y.Q."/>
            <person name="Zhou H."/>
            <person name="Devos K.M."/>
            <person name="Bennetzen J.L."/>
            <person name="Unver T."/>
            <person name="Budak H."/>
            <person name="Gulick P.J."/>
            <person name="Galiba G."/>
            <person name="Kalapos B."/>
            <person name="Nelson D.R."/>
            <person name="Li P."/>
            <person name="You F.M."/>
            <person name="Luo M.C."/>
            <person name="Dvorak J."/>
        </authorList>
    </citation>
    <scope>NUCLEOTIDE SEQUENCE [LARGE SCALE GENOMIC DNA]</scope>
    <source>
        <strain evidence="4">cv. AL8/78</strain>
    </source>
</reference>